<comment type="subcellular location">
    <subcellularLocation>
        <location evidence="2">Membrane</location>
    </subcellularLocation>
</comment>
<evidence type="ECO:0000256" key="6">
    <source>
        <dbReference type="ARBA" id="ARBA00022692"/>
    </source>
</evidence>
<dbReference type="SMART" id="SM00387">
    <property type="entry name" value="HATPase_c"/>
    <property type="match status" value="1"/>
</dbReference>
<feature type="transmembrane region" description="Helical" evidence="11">
    <location>
        <begin position="15"/>
        <end position="37"/>
    </location>
</feature>
<name>A0A2C9CRM9_9RHOB</name>
<evidence type="ECO:0000256" key="3">
    <source>
        <dbReference type="ARBA" id="ARBA00012438"/>
    </source>
</evidence>
<dbReference type="InterPro" id="IPR003661">
    <property type="entry name" value="HisK_dim/P_dom"/>
</dbReference>
<dbReference type="SUPFAM" id="SSF47384">
    <property type="entry name" value="Homodimeric domain of signal transducing histidine kinase"/>
    <property type="match status" value="1"/>
</dbReference>
<dbReference type="Pfam" id="PF02518">
    <property type="entry name" value="HATPase_c"/>
    <property type="match status" value="1"/>
</dbReference>
<dbReference type="InterPro" id="IPR036890">
    <property type="entry name" value="HATPase_C_sf"/>
</dbReference>
<evidence type="ECO:0000256" key="2">
    <source>
        <dbReference type="ARBA" id="ARBA00004370"/>
    </source>
</evidence>
<organism evidence="14 15">
    <name type="scientific">Pontivivens marinum</name>
    <dbReference type="NCBI Taxonomy" id="1690039"/>
    <lineage>
        <taxon>Bacteria</taxon>
        <taxon>Pseudomonadati</taxon>
        <taxon>Pseudomonadota</taxon>
        <taxon>Alphaproteobacteria</taxon>
        <taxon>Rhodobacterales</taxon>
        <taxon>Paracoccaceae</taxon>
        <taxon>Pontivivens</taxon>
    </lineage>
</organism>
<evidence type="ECO:0000259" key="12">
    <source>
        <dbReference type="PROSITE" id="PS50109"/>
    </source>
</evidence>
<dbReference type="InterPro" id="IPR004358">
    <property type="entry name" value="Sig_transdc_His_kin-like_C"/>
</dbReference>
<dbReference type="AlphaFoldDB" id="A0A2C9CRM9"/>
<feature type="domain" description="Histidine kinase" evidence="12">
    <location>
        <begin position="236"/>
        <end position="451"/>
    </location>
</feature>
<dbReference type="GO" id="GO:0005886">
    <property type="term" value="C:plasma membrane"/>
    <property type="evidence" value="ECO:0007669"/>
    <property type="project" value="TreeGrafter"/>
</dbReference>
<dbReference type="PANTHER" id="PTHR45436">
    <property type="entry name" value="SENSOR HISTIDINE KINASE YKOH"/>
    <property type="match status" value="1"/>
</dbReference>
<dbReference type="PROSITE" id="PS50885">
    <property type="entry name" value="HAMP"/>
    <property type="match status" value="1"/>
</dbReference>
<dbReference type="PRINTS" id="PR00344">
    <property type="entry name" value="BCTRLSENSOR"/>
</dbReference>
<keyword evidence="5" id="KW-0808">Transferase</keyword>
<evidence type="ECO:0000256" key="5">
    <source>
        <dbReference type="ARBA" id="ARBA00022679"/>
    </source>
</evidence>
<evidence type="ECO:0000256" key="11">
    <source>
        <dbReference type="SAM" id="Phobius"/>
    </source>
</evidence>
<evidence type="ECO:0000259" key="13">
    <source>
        <dbReference type="PROSITE" id="PS50885"/>
    </source>
</evidence>
<keyword evidence="9" id="KW-0902">Two-component regulatory system</keyword>
<evidence type="ECO:0000256" key="7">
    <source>
        <dbReference type="ARBA" id="ARBA00022777"/>
    </source>
</evidence>
<dbReference type="CDD" id="cd00082">
    <property type="entry name" value="HisKA"/>
    <property type="match status" value="1"/>
</dbReference>
<evidence type="ECO:0000256" key="8">
    <source>
        <dbReference type="ARBA" id="ARBA00022989"/>
    </source>
</evidence>
<evidence type="ECO:0000256" key="1">
    <source>
        <dbReference type="ARBA" id="ARBA00000085"/>
    </source>
</evidence>
<dbReference type="Gene3D" id="1.10.287.130">
    <property type="match status" value="1"/>
</dbReference>
<dbReference type="OrthoDB" id="9815202at2"/>
<dbReference type="SMART" id="SM00388">
    <property type="entry name" value="HisKA"/>
    <property type="match status" value="1"/>
</dbReference>
<keyword evidence="6 11" id="KW-0812">Transmembrane</keyword>
<dbReference type="EC" id="2.7.13.3" evidence="3"/>
<dbReference type="GO" id="GO:0000155">
    <property type="term" value="F:phosphorelay sensor kinase activity"/>
    <property type="evidence" value="ECO:0007669"/>
    <property type="project" value="InterPro"/>
</dbReference>
<accession>A0A2C9CRM9</accession>
<keyword evidence="4" id="KW-0597">Phosphoprotein</keyword>
<dbReference type="SUPFAM" id="SSF55874">
    <property type="entry name" value="ATPase domain of HSP90 chaperone/DNA topoisomerase II/histidine kinase"/>
    <property type="match status" value="1"/>
</dbReference>
<dbReference type="InterPro" id="IPR050428">
    <property type="entry name" value="TCS_sensor_his_kinase"/>
</dbReference>
<keyword evidence="15" id="KW-1185">Reference proteome</keyword>
<feature type="domain" description="HAMP" evidence="13">
    <location>
        <begin position="174"/>
        <end position="228"/>
    </location>
</feature>
<evidence type="ECO:0000313" key="14">
    <source>
        <dbReference type="EMBL" id="SOH93860.1"/>
    </source>
</evidence>
<keyword evidence="8 11" id="KW-1133">Transmembrane helix</keyword>
<dbReference type="Gene3D" id="3.30.565.10">
    <property type="entry name" value="Histidine kinase-like ATPase, C-terminal domain"/>
    <property type="match status" value="1"/>
</dbReference>
<sequence length="456" mass="49408">MPRLPTQFRSMPVQLALALVALFTMVSLISLGATYLITQRSFQQAMQADLTQDMAGFRAAPNALALAQLVEAEAQATDPERMVLSYLAPNRRHFGNAMISRDEDGYHILTGIPDNPLIEGQYMSLTASMRGGHLTIARNLREINALRDVFLRVLGLSLVPTVLIALSGGLYLSRRSARHVATISGTLGHLTSGDLTARVGPTKHWPADLSAIARKIDTMAHAQQESMTAIQQVSSDIAHDLKTPIQRVAVHLSDLSQQPELQGPSQDLLGKAKEELDGIVSVFHALLQIARIETGSPKANFERIDLSQLCETLTELYEPAASEAEHILTFQRVDASNIAVNGDKGLLGQLLANLIENAIRHTPRGTCIIVNLTRKGDHPTLTVTDNGPGVPQAERDLVLRRLYRMDRSRTSPGTGLGLSLVNSIASLHDAEISLTDASPGLCVSIVFTPIGTSERL</sequence>
<keyword evidence="7 14" id="KW-0418">Kinase</keyword>
<dbReference type="InterPro" id="IPR003660">
    <property type="entry name" value="HAMP_dom"/>
</dbReference>
<feature type="transmembrane region" description="Helical" evidence="11">
    <location>
        <begin position="149"/>
        <end position="172"/>
    </location>
</feature>
<dbReference type="PROSITE" id="PS50109">
    <property type="entry name" value="HIS_KIN"/>
    <property type="match status" value="1"/>
</dbReference>
<comment type="catalytic activity">
    <reaction evidence="1">
        <text>ATP + protein L-histidine = ADP + protein N-phospho-L-histidine.</text>
        <dbReference type="EC" id="2.7.13.3"/>
    </reaction>
</comment>
<dbReference type="InterPro" id="IPR036097">
    <property type="entry name" value="HisK_dim/P_sf"/>
</dbReference>
<evidence type="ECO:0000256" key="4">
    <source>
        <dbReference type="ARBA" id="ARBA00022553"/>
    </source>
</evidence>
<evidence type="ECO:0000256" key="9">
    <source>
        <dbReference type="ARBA" id="ARBA00023012"/>
    </source>
</evidence>
<proteinExistence type="predicted"/>
<keyword evidence="10 11" id="KW-0472">Membrane</keyword>
<dbReference type="InterPro" id="IPR003594">
    <property type="entry name" value="HATPase_dom"/>
</dbReference>
<dbReference type="InterPro" id="IPR005467">
    <property type="entry name" value="His_kinase_dom"/>
</dbReference>
<dbReference type="RefSeq" id="WP_097929405.1">
    <property type="nucleotide sequence ID" value="NZ_OCTN01000002.1"/>
</dbReference>
<evidence type="ECO:0000256" key="10">
    <source>
        <dbReference type="ARBA" id="ARBA00023136"/>
    </source>
</evidence>
<reference evidence="15" key="1">
    <citation type="submission" date="2017-09" db="EMBL/GenBank/DDBJ databases">
        <authorList>
            <person name="Varghese N."/>
            <person name="Submissions S."/>
        </authorList>
    </citation>
    <scope>NUCLEOTIDE SEQUENCE [LARGE SCALE GENOMIC DNA]</scope>
    <source>
        <strain evidence="15">C7</strain>
    </source>
</reference>
<dbReference type="Pfam" id="PF00512">
    <property type="entry name" value="HisKA"/>
    <property type="match status" value="1"/>
</dbReference>
<dbReference type="CDD" id="cd00075">
    <property type="entry name" value="HATPase"/>
    <property type="match status" value="1"/>
</dbReference>
<evidence type="ECO:0000313" key="15">
    <source>
        <dbReference type="Proteomes" id="UP000220034"/>
    </source>
</evidence>
<protein>
    <recommendedName>
        <fullName evidence="3">histidine kinase</fullName>
        <ecNumber evidence="3">2.7.13.3</ecNumber>
    </recommendedName>
</protein>
<dbReference type="Proteomes" id="UP000220034">
    <property type="component" value="Unassembled WGS sequence"/>
</dbReference>
<dbReference type="EMBL" id="OCTN01000002">
    <property type="protein sequence ID" value="SOH93860.1"/>
    <property type="molecule type" value="Genomic_DNA"/>
</dbReference>
<dbReference type="PANTHER" id="PTHR45436:SF8">
    <property type="entry name" value="HISTIDINE KINASE"/>
    <property type="match status" value="1"/>
</dbReference>
<gene>
    <name evidence="14" type="ORF">SAMN06273572_102538</name>
</gene>